<accession>A0ABN4RY35</accession>
<sequence length="197" mass="23012">MLTNQSLHYNVFLSNLYKSINAIKDCNEFKDVCSNLPIKLEPQFAFNKNTIKLKFQLLLDKINSFLQNNKKEIILIPEPINPNQTQNAMSKEQFINLIKGKLNNLESIFNPYYIVPEALPSNNILDIFATFKETYNGFNSGFNIDNCNEQESINTLENMLMNFKKIKNYQNPSNKLETNFFQSYFKLLNDIDQIKKT</sequence>
<proteinExistence type="predicted"/>
<dbReference type="EMBL" id="CP015149">
    <property type="protein sequence ID" value="AOF54607.1"/>
    <property type="molecule type" value="Genomic_DNA"/>
</dbReference>
<gene>
    <name evidence="1" type="ORF">MBSPM3_v1c0710</name>
</gene>
<name>A0ABN4RY35_9MOLU</name>
<dbReference type="Proteomes" id="UP000224287">
    <property type="component" value="Chromosome"/>
</dbReference>
<evidence type="ECO:0000313" key="2">
    <source>
        <dbReference type="Proteomes" id="UP000224287"/>
    </source>
</evidence>
<keyword evidence="2" id="KW-1185">Reference proteome</keyword>
<organism evidence="1 2">
    <name type="scientific">Maize bushy stunt phytoplasma</name>
    <dbReference type="NCBI Taxonomy" id="202462"/>
    <lineage>
        <taxon>Bacteria</taxon>
        <taxon>Bacillati</taxon>
        <taxon>Mycoplasmatota</taxon>
        <taxon>Mollicutes</taxon>
        <taxon>Acholeplasmatales</taxon>
        <taxon>Acholeplasmataceae</taxon>
        <taxon>Candidatus Phytoplasma</taxon>
        <taxon>16SrI (Aster yellows group)</taxon>
    </lineage>
</organism>
<evidence type="ECO:0000313" key="1">
    <source>
        <dbReference type="EMBL" id="AOF54607.1"/>
    </source>
</evidence>
<reference evidence="1" key="1">
    <citation type="submission" date="2016-04" db="EMBL/GenBank/DDBJ databases">
        <title>Complete genome sequence of maize bushy stunt phytoplasma M3.</title>
        <authorList>
            <person name="Orlovskis Z."/>
            <person name="Canale M.C."/>
            <person name="Haryono M."/>
            <person name="Lopes J.R.S."/>
            <person name="Kuo C.-H."/>
            <person name="Hogenhout S.A."/>
        </authorList>
    </citation>
    <scope>NUCLEOTIDE SEQUENCE [LARGE SCALE GENOMIC DNA]</scope>
    <source>
        <strain evidence="1">M3</strain>
    </source>
</reference>
<protein>
    <recommendedName>
        <fullName evidence="3">Effector</fullName>
    </recommendedName>
</protein>
<evidence type="ECO:0008006" key="3">
    <source>
        <dbReference type="Google" id="ProtNLM"/>
    </source>
</evidence>